<proteinExistence type="predicted"/>
<dbReference type="EMBL" id="CADCVM010000501">
    <property type="protein sequence ID" value="CAA9533417.1"/>
    <property type="molecule type" value="Genomic_DNA"/>
</dbReference>
<gene>
    <name evidence="1" type="ORF">AVDCRST_MAG05-4629</name>
</gene>
<sequence>MVTLTGPGPAEARGHEDGFYQKVVDRGYRRPRAIGSGPSSRLW</sequence>
<accession>A0A6J4TXI5</accession>
<name>A0A6J4TXI5_9ACTN</name>
<evidence type="ECO:0000313" key="1">
    <source>
        <dbReference type="EMBL" id="CAA9533417.1"/>
    </source>
</evidence>
<protein>
    <submittedName>
        <fullName evidence="1">Uncharacterized protein</fullName>
    </submittedName>
</protein>
<reference evidence="1" key="1">
    <citation type="submission" date="2020-02" db="EMBL/GenBank/DDBJ databases">
        <authorList>
            <person name="Meier V. D."/>
        </authorList>
    </citation>
    <scope>NUCLEOTIDE SEQUENCE</scope>
    <source>
        <strain evidence="1">AVDCRST_MAG05</strain>
    </source>
</reference>
<organism evidence="1">
    <name type="scientific">uncultured Rubrobacteraceae bacterium</name>
    <dbReference type="NCBI Taxonomy" id="349277"/>
    <lineage>
        <taxon>Bacteria</taxon>
        <taxon>Bacillati</taxon>
        <taxon>Actinomycetota</taxon>
        <taxon>Rubrobacteria</taxon>
        <taxon>Rubrobacterales</taxon>
        <taxon>Rubrobacteraceae</taxon>
        <taxon>environmental samples</taxon>
    </lineage>
</organism>
<dbReference type="AlphaFoldDB" id="A0A6J4TXI5"/>